<keyword evidence="1" id="KW-0732">Signal</keyword>
<protein>
    <submittedName>
        <fullName evidence="2">DUF3617 family protein</fullName>
    </submittedName>
</protein>
<evidence type="ECO:0000256" key="1">
    <source>
        <dbReference type="SAM" id="SignalP"/>
    </source>
</evidence>
<comment type="caution">
    <text evidence="2">The sequence shown here is derived from an EMBL/GenBank/DDBJ whole genome shotgun (WGS) entry which is preliminary data.</text>
</comment>
<evidence type="ECO:0000313" key="3">
    <source>
        <dbReference type="Proteomes" id="UP000808146"/>
    </source>
</evidence>
<feature type="signal peptide" evidence="1">
    <location>
        <begin position="1"/>
        <end position="21"/>
    </location>
</feature>
<evidence type="ECO:0000313" key="2">
    <source>
        <dbReference type="EMBL" id="MBK8892354.1"/>
    </source>
</evidence>
<organism evidence="2 3">
    <name type="scientific">Candidatus Dechloromonas phosphorivorans</name>
    <dbReference type="NCBI Taxonomy" id="2899244"/>
    <lineage>
        <taxon>Bacteria</taxon>
        <taxon>Pseudomonadati</taxon>
        <taxon>Pseudomonadota</taxon>
        <taxon>Betaproteobacteria</taxon>
        <taxon>Rhodocyclales</taxon>
        <taxon>Azonexaceae</taxon>
        <taxon>Dechloromonas</taxon>
    </lineage>
</organism>
<dbReference type="Pfam" id="PF12276">
    <property type="entry name" value="DUF3617"/>
    <property type="match status" value="1"/>
</dbReference>
<gene>
    <name evidence="2" type="ORF">IPN75_19380</name>
</gene>
<proteinExistence type="predicted"/>
<feature type="chain" id="PRO_5039435585" evidence="1">
    <location>
        <begin position="22"/>
        <end position="181"/>
    </location>
</feature>
<sequence length="181" mass="19985">MNTVRITLTLLAVLLAATAGAADAPKRKSGLWEIKTQMAGMPSQGPMQMCVDQANDNLMQERAKEKSNCPVMDVNRGAGKVSIHSVCKLDGTTATTDAVITGDFDSNYRNDMQIRYNPPQHGMSEMKMTQEARWLGPCKPGQKPGDIMMPGMPPLNAGNMQEMMKDPQVREMMKRQQQGRQ</sequence>
<dbReference type="EMBL" id="JADKBR010000028">
    <property type="protein sequence ID" value="MBK8892354.1"/>
    <property type="molecule type" value="Genomic_DNA"/>
</dbReference>
<dbReference type="InterPro" id="IPR022061">
    <property type="entry name" value="DUF3617"/>
</dbReference>
<reference evidence="2" key="1">
    <citation type="submission" date="2020-10" db="EMBL/GenBank/DDBJ databases">
        <title>Connecting structure to function with the recovery of over 1000 high-quality activated sludge metagenome-assembled genomes encoding full-length rRNA genes using long-read sequencing.</title>
        <authorList>
            <person name="Singleton C.M."/>
            <person name="Petriglieri F."/>
            <person name="Kristensen J.M."/>
            <person name="Kirkegaard R.H."/>
            <person name="Michaelsen T.Y."/>
            <person name="Andersen M.H."/>
            <person name="Karst S.M."/>
            <person name="Dueholm M.S."/>
            <person name="Nielsen P.H."/>
            <person name="Albertsen M."/>
        </authorList>
    </citation>
    <scope>NUCLEOTIDE SEQUENCE</scope>
    <source>
        <strain evidence="2">OdNE_18-Q3-R46-58_BAT3C.305</strain>
    </source>
</reference>
<dbReference type="Proteomes" id="UP000808146">
    <property type="component" value="Unassembled WGS sequence"/>
</dbReference>
<name>A0A9D7QKF8_9RHOO</name>
<accession>A0A9D7QKF8</accession>
<dbReference type="AlphaFoldDB" id="A0A9D7QKF8"/>